<dbReference type="GeneID" id="59351667"/>
<sequence>MLDLPPEILGSILRQALSVSWSIPNASWSSPAFPQPFALDRTQAVILMEVCRAWYRVACELLYESVFVDHIDQLPRLVHALETWPELAKLLRNLTISCYIPDLDDWEKVHQTGITRLLELCGGNITRLGLSIAPDPSSLLMAPLATGSAVCHLDLRALSGSEMPDVYPILAGLAPQLVTLSTYVPEAVFPSRIVFPRVTDLRLVLHAVSASADHAWEFLVLQSLVIDIGDRYTARQRSTEPVRDLIRTLGGKTITHLSVPPLSNWTWYHPVSSEYLEADHAAAQEMLDACPELLYLKIGIAQCLAEQPFDDLYLPPLTHRYIAALDIVGRANWHPGDMENVYLDYLRGCREEGMPALRNCRFIDAGLSFLGTALLPDPLEGEGELWEYDAWFSGGDDVDYRQAAVPQGSWLAFVLGDDDMWDDKDCDEDPDYEPGSSESESDGEDESSGDSGQSEEEEDTWEIDSAELSSLLGERLESDSDVD</sequence>
<organism evidence="2 3">
    <name type="scientific">Mycena indigotica</name>
    <dbReference type="NCBI Taxonomy" id="2126181"/>
    <lineage>
        <taxon>Eukaryota</taxon>
        <taxon>Fungi</taxon>
        <taxon>Dikarya</taxon>
        <taxon>Basidiomycota</taxon>
        <taxon>Agaricomycotina</taxon>
        <taxon>Agaricomycetes</taxon>
        <taxon>Agaricomycetidae</taxon>
        <taxon>Agaricales</taxon>
        <taxon>Marasmiineae</taxon>
        <taxon>Mycenaceae</taxon>
        <taxon>Mycena</taxon>
    </lineage>
</organism>
<comment type="caution">
    <text evidence="2">The sequence shown here is derived from an EMBL/GenBank/DDBJ whole genome shotgun (WGS) entry which is preliminary data.</text>
</comment>
<dbReference type="EMBL" id="JACAZF010000013">
    <property type="protein sequence ID" value="KAF7291235.1"/>
    <property type="molecule type" value="Genomic_DNA"/>
</dbReference>
<evidence type="ECO:0008006" key="4">
    <source>
        <dbReference type="Google" id="ProtNLM"/>
    </source>
</evidence>
<accession>A0A8H6S4N0</accession>
<feature type="compositionally biased region" description="Basic and acidic residues" evidence="1">
    <location>
        <begin position="474"/>
        <end position="483"/>
    </location>
</feature>
<reference evidence="2" key="1">
    <citation type="submission" date="2020-05" db="EMBL/GenBank/DDBJ databases">
        <title>Mycena genomes resolve the evolution of fungal bioluminescence.</title>
        <authorList>
            <person name="Tsai I.J."/>
        </authorList>
    </citation>
    <scope>NUCLEOTIDE SEQUENCE</scope>
    <source>
        <strain evidence="2">171206Taipei</strain>
    </source>
</reference>
<protein>
    <recommendedName>
        <fullName evidence="4">F-box domain-containing protein</fullName>
    </recommendedName>
</protein>
<proteinExistence type="predicted"/>
<evidence type="ECO:0000313" key="3">
    <source>
        <dbReference type="Proteomes" id="UP000636479"/>
    </source>
</evidence>
<dbReference type="AlphaFoldDB" id="A0A8H6S4N0"/>
<keyword evidence="3" id="KW-1185">Reference proteome</keyword>
<feature type="compositionally biased region" description="Acidic residues" evidence="1">
    <location>
        <begin position="439"/>
        <end position="465"/>
    </location>
</feature>
<dbReference type="OrthoDB" id="3258555at2759"/>
<name>A0A8H6S4N0_9AGAR</name>
<dbReference type="Proteomes" id="UP000636479">
    <property type="component" value="Unassembled WGS sequence"/>
</dbReference>
<evidence type="ECO:0000313" key="2">
    <source>
        <dbReference type="EMBL" id="KAF7291235.1"/>
    </source>
</evidence>
<evidence type="ECO:0000256" key="1">
    <source>
        <dbReference type="SAM" id="MobiDB-lite"/>
    </source>
</evidence>
<gene>
    <name evidence="2" type="ORF">MIND_01267200</name>
</gene>
<dbReference type="RefSeq" id="XP_037214357.1">
    <property type="nucleotide sequence ID" value="XM_037369151.1"/>
</dbReference>
<feature type="compositionally biased region" description="Acidic residues" evidence="1">
    <location>
        <begin position="422"/>
        <end position="432"/>
    </location>
</feature>
<feature type="region of interest" description="Disordered" evidence="1">
    <location>
        <begin position="422"/>
        <end position="483"/>
    </location>
</feature>